<dbReference type="RefSeq" id="WP_121229748.1">
    <property type="nucleotide sequence ID" value="NZ_JBIUBA010000006.1"/>
</dbReference>
<proteinExistence type="predicted"/>
<dbReference type="EMBL" id="RBXR01000001">
    <property type="protein sequence ID" value="RKT74738.1"/>
    <property type="molecule type" value="Genomic_DNA"/>
</dbReference>
<name>A0A495XSU9_9PSEU</name>
<dbReference type="OrthoDB" id="3691544at2"/>
<keyword evidence="2" id="KW-1185">Reference proteome</keyword>
<dbReference type="InterPro" id="IPR044859">
    <property type="entry name" value="Allene_oxi_cyc_Dirigent"/>
</dbReference>
<gene>
    <name evidence="1" type="ORF">DFJ66_8107</name>
</gene>
<evidence type="ECO:0008006" key="3">
    <source>
        <dbReference type="Google" id="ProtNLM"/>
    </source>
</evidence>
<dbReference type="Proteomes" id="UP000272729">
    <property type="component" value="Unassembled WGS sequence"/>
</dbReference>
<protein>
    <recommendedName>
        <fullName evidence="3">Dirigent-like protein</fullName>
    </recommendedName>
</protein>
<comment type="caution">
    <text evidence="1">The sequence shown here is derived from an EMBL/GenBank/DDBJ whole genome shotgun (WGS) entry which is preliminary data.</text>
</comment>
<organism evidence="1 2">
    <name type="scientific">Saccharothrix variisporea</name>
    <dbReference type="NCBI Taxonomy" id="543527"/>
    <lineage>
        <taxon>Bacteria</taxon>
        <taxon>Bacillati</taxon>
        <taxon>Actinomycetota</taxon>
        <taxon>Actinomycetes</taxon>
        <taxon>Pseudonocardiales</taxon>
        <taxon>Pseudonocardiaceae</taxon>
        <taxon>Saccharothrix</taxon>
    </lineage>
</organism>
<dbReference type="AlphaFoldDB" id="A0A495XSU9"/>
<evidence type="ECO:0000313" key="2">
    <source>
        <dbReference type="Proteomes" id="UP000272729"/>
    </source>
</evidence>
<accession>A0A495XSU9</accession>
<evidence type="ECO:0000313" key="1">
    <source>
        <dbReference type="EMBL" id="RKT74738.1"/>
    </source>
</evidence>
<dbReference type="Gene3D" id="2.40.480.10">
    <property type="entry name" value="Allene oxide cyclase-like"/>
    <property type="match status" value="1"/>
</dbReference>
<reference evidence="1 2" key="1">
    <citation type="submission" date="2018-10" db="EMBL/GenBank/DDBJ databases">
        <title>Sequencing the genomes of 1000 actinobacteria strains.</title>
        <authorList>
            <person name="Klenk H.-P."/>
        </authorList>
    </citation>
    <scope>NUCLEOTIDE SEQUENCE [LARGE SCALE GENOMIC DNA]</scope>
    <source>
        <strain evidence="1 2">DSM 43911</strain>
    </source>
</reference>
<sequence>MWGRSWTVLALAGVLVGGDAVAPAVAGDRRTATVEVTAKRTLMSAPANISVGLGFVSGGELFDGAGRAKVGEGFSHCGVVSVSVAVPPEVTAHCTSIFRMADGELHLSSLRHYKSTAAGFDDTAMAIIGGTGKYAAARGEGKVTRASAANRNDVNYLFRLEVIDG</sequence>